<sequence>MFEGVYIADRQENLVYEYLVQSHAPHLQLLVNYLKLKKEEKNDPSSQQVMELNNRSFVCSSITQHLTFYVLCSKNSEDELNPLTPFVFLDRLLEVMQEYFGTPLSSTKIDANNDTLTLILNEMIDDGVPHITDVNKLRELVSSKSLLSKILSTSNELAAAATNKSLASLSSISRSSRTQDSIPWRKSNVRYTNNEVFVDIIETVNVILKPKSGRHVQPSTHNFDSAFYSNAFLGTKLIPVTGTILGEIDCLCHISGVPSLQVDFNSAASLVGVPSFHPCIKLDTWMRAKSLSFIPPDGQSTLMTYQVDMDTLSENAQLGMLNQIDFQCQSELGSRRNEFELRFNIPKHHAINKIDSLSVEIIAGYPDISKNEEKRLETSNDEISNMKSIRVSHGDFRYQGNGKAEWSIKNMITGVQPILRASIMTSNSNDDFLDSSSESSQKENLDLGVQQPVSPLYYKLRFTYKGNVPSGLKVDSLKVTSIKGLGENVKPYKGVRYVTKSGDYTVRTK</sequence>
<accession>A0ACD0WGT4</accession>
<dbReference type="EMBL" id="CP038485">
    <property type="protein sequence ID" value="QFZ26446.1"/>
    <property type="molecule type" value="Genomic_DNA"/>
</dbReference>
<proteinExistence type="predicted"/>
<organism evidence="1 2">
    <name type="scientific">Clavispora lusitaniae</name>
    <name type="common">Candida lusitaniae</name>
    <dbReference type="NCBI Taxonomy" id="36911"/>
    <lineage>
        <taxon>Eukaryota</taxon>
        <taxon>Fungi</taxon>
        <taxon>Dikarya</taxon>
        <taxon>Ascomycota</taxon>
        <taxon>Saccharomycotina</taxon>
        <taxon>Pichiomycetes</taxon>
        <taxon>Metschnikowiaceae</taxon>
        <taxon>Clavispora</taxon>
    </lineage>
</organism>
<gene>
    <name evidence="1" type="ORF">EJF14_20351</name>
</gene>
<evidence type="ECO:0000313" key="1">
    <source>
        <dbReference type="EMBL" id="QFZ26446.1"/>
    </source>
</evidence>
<name>A0ACD0WGT4_CLALS</name>
<dbReference type="Proteomes" id="UP000326582">
    <property type="component" value="Chromosome 2"/>
</dbReference>
<keyword evidence="2" id="KW-1185">Reference proteome</keyword>
<evidence type="ECO:0000313" key="2">
    <source>
        <dbReference type="Proteomes" id="UP000326582"/>
    </source>
</evidence>
<protein>
    <submittedName>
        <fullName evidence="1">AP-3 complex subunit</fullName>
    </submittedName>
</protein>
<reference evidence="2" key="1">
    <citation type="journal article" date="2019" name="MBio">
        <title>Comparative genomics for the elucidation of multidrug resistance (MDR) in Candida lusitaniae.</title>
        <authorList>
            <person name="Kannan A."/>
            <person name="Asner S.A."/>
            <person name="Trachsel E."/>
            <person name="Kelly S."/>
            <person name="Parker J."/>
            <person name="Sanglard D."/>
        </authorList>
    </citation>
    <scope>NUCLEOTIDE SEQUENCE [LARGE SCALE GENOMIC DNA]</scope>
    <source>
        <strain evidence="2">P1</strain>
    </source>
</reference>